<dbReference type="InterPro" id="IPR006638">
    <property type="entry name" value="Elp3/MiaA/NifB-like_rSAM"/>
</dbReference>
<comment type="subcellular location">
    <subcellularLocation>
        <location evidence="1 14">Cytoplasm</location>
    </subcellularLocation>
</comment>
<keyword evidence="5 14" id="KW-0004">4Fe-4S</keyword>
<comment type="subunit">
    <text evidence="4">Monomer.</text>
</comment>
<evidence type="ECO:0000256" key="1">
    <source>
        <dbReference type="ARBA" id="ARBA00004496"/>
    </source>
</evidence>
<dbReference type="PIRSF" id="PIRSF000167">
    <property type="entry name" value="HemN"/>
    <property type="match status" value="1"/>
</dbReference>
<evidence type="ECO:0000256" key="4">
    <source>
        <dbReference type="ARBA" id="ARBA00011245"/>
    </source>
</evidence>
<organism evidence="16 17">
    <name type="scientific">Sinisalibacter lacisalsi</name>
    <dbReference type="NCBI Taxonomy" id="1526570"/>
    <lineage>
        <taxon>Bacteria</taxon>
        <taxon>Pseudomonadati</taxon>
        <taxon>Pseudomonadota</taxon>
        <taxon>Alphaproteobacteria</taxon>
        <taxon>Rhodobacterales</taxon>
        <taxon>Roseobacteraceae</taxon>
        <taxon>Sinisalibacter</taxon>
    </lineage>
</organism>
<dbReference type="SUPFAM" id="SSF102114">
    <property type="entry name" value="Radical SAM enzymes"/>
    <property type="match status" value="1"/>
</dbReference>
<dbReference type="Proteomes" id="UP000617355">
    <property type="component" value="Unassembled WGS sequence"/>
</dbReference>
<dbReference type="EC" id="1.3.98.3" evidence="14"/>
<dbReference type="InterPro" id="IPR058240">
    <property type="entry name" value="rSAM_sf"/>
</dbReference>
<evidence type="ECO:0000256" key="13">
    <source>
        <dbReference type="ARBA" id="ARBA00048321"/>
    </source>
</evidence>
<dbReference type="Gene3D" id="1.10.10.920">
    <property type="match status" value="1"/>
</dbReference>
<evidence type="ECO:0000256" key="10">
    <source>
        <dbReference type="ARBA" id="ARBA00023004"/>
    </source>
</evidence>
<keyword evidence="8 14" id="KW-0479">Metal-binding</keyword>
<reference evidence="17" key="1">
    <citation type="journal article" date="2019" name="Int. J. Syst. Evol. Microbiol.">
        <title>The Global Catalogue of Microorganisms (GCM) 10K type strain sequencing project: providing services to taxonomists for standard genome sequencing and annotation.</title>
        <authorList>
            <consortium name="The Broad Institute Genomics Platform"/>
            <consortium name="The Broad Institute Genome Sequencing Center for Infectious Disease"/>
            <person name="Wu L."/>
            <person name="Ma J."/>
        </authorList>
    </citation>
    <scope>NUCLEOTIDE SEQUENCE [LARGE SCALE GENOMIC DNA]</scope>
    <source>
        <strain evidence="17">CGMCC 1.12922</strain>
    </source>
</reference>
<dbReference type="Pfam" id="PF04055">
    <property type="entry name" value="Radical_SAM"/>
    <property type="match status" value="1"/>
</dbReference>
<evidence type="ECO:0000259" key="15">
    <source>
        <dbReference type="PROSITE" id="PS51918"/>
    </source>
</evidence>
<feature type="domain" description="Radical SAM core" evidence="15">
    <location>
        <begin position="45"/>
        <end position="282"/>
    </location>
</feature>
<proteinExistence type="inferred from homology"/>
<sequence>MKQIERLESLGLFDARVPRYTSYPTAPVFSTKTGAAFQHEALAGLDPAEAVSVYLHIPFCERLCWFCACRTQGTKTLSPVESYLDALEAELAIVRDTIPEDLRMGRLHWGGGTPTILPPQMIHRLAEAVKRVFPPIQDWEFSVEIDPTMVDRAKIAALAEQGMNRASIGIQDFDPVVQAAIGREQPFDVTRACVDDLRAAGVTSLNTDLVYGLPHQSQARQADTVAKVLTLDPDRVALFGYAHVPWMSKRQKLIDEAALPGDHARHALARLAGARFEAAGMTPIGIDHFAKAEDDLARAQQEGRLRRNFQGYTADDCATLIGLGASSISRLPGGYLQNAPATAAYSQRVAAGILAGTKGHVLTEDDRLRGRAIEMLMCDFRIDRAALERDFGPAASRLDPTHSLVAAQYADYVVMEEGSLSIQPEGKPLTRIIASAYDAYIANGARYSQAS</sequence>
<evidence type="ECO:0000256" key="8">
    <source>
        <dbReference type="ARBA" id="ARBA00022723"/>
    </source>
</evidence>
<comment type="caution">
    <text evidence="16">The sequence shown here is derived from an EMBL/GenBank/DDBJ whole genome shotgun (WGS) entry which is preliminary data.</text>
</comment>
<dbReference type="PANTHER" id="PTHR13932:SF6">
    <property type="entry name" value="OXYGEN-INDEPENDENT COPROPORPHYRINOGEN III OXIDASE"/>
    <property type="match status" value="1"/>
</dbReference>
<keyword evidence="17" id="KW-1185">Reference proteome</keyword>
<comment type="cofactor">
    <cofactor evidence="14">
        <name>[4Fe-4S] cluster</name>
        <dbReference type="ChEBI" id="CHEBI:49883"/>
    </cofactor>
    <text evidence="14">Binds 1 [4Fe-4S] cluster. The cluster is coordinated with 3 cysteines and an exchangeable S-adenosyl-L-methionine.</text>
</comment>
<protein>
    <recommendedName>
        <fullName evidence="14">Coproporphyrinogen-III oxidase</fullName>
        <ecNumber evidence="14">1.3.98.3</ecNumber>
    </recommendedName>
</protein>
<dbReference type="CDD" id="cd01335">
    <property type="entry name" value="Radical_SAM"/>
    <property type="match status" value="1"/>
</dbReference>
<comment type="similarity">
    <text evidence="3 14">Belongs to the anaerobic coproporphyrinogen-III oxidase family.</text>
</comment>
<dbReference type="PROSITE" id="PS51918">
    <property type="entry name" value="RADICAL_SAM"/>
    <property type="match status" value="1"/>
</dbReference>
<evidence type="ECO:0000256" key="7">
    <source>
        <dbReference type="ARBA" id="ARBA00022691"/>
    </source>
</evidence>
<dbReference type="RefSeq" id="WP_188526772.1">
    <property type="nucleotide sequence ID" value="NZ_BMGI01000002.1"/>
</dbReference>
<evidence type="ECO:0000256" key="5">
    <source>
        <dbReference type="ARBA" id="ARBA00022485"/>
    </source>
</evidence>
<evidence type="ECO:0000256" key="3">
    <source>
        <dbReference type="ARBA" id="ARBA00005493"/>
    </source>
</evidence>
<comment type="catalytic activity">
    <reaction evidence="13 14">
        <text>coproporphyrinogen III + 2 S-adenosyl-L-methionine = protoporphyrinogen IX + 2 5'-deoxyadenosine + 2 L-methionine + 2 CO2</text>
        <dbReference type="Rhea" id="RHEA:15425"/>
        <dbReference type="ChEBI" id="CHEBI:16526"/>
        <dbReference type="ChEBI" id="CHEBI:17319"/>
        <dbReference type="ChEBI" id="CHEBI:57307"/>
        <dbReference type="ChEBI" id="CHEBI:57309"/>
        <dbReference type="ChEBI" id="CHEBI:57844"/>
        <dbReference type="ChEBI" id="CHEBI:59789"/>
        <dbReference type="EC" id="1.3.98.3"/>
    </reaction>
</comment>
<dbReference type="EMBL" id="BMGI01000002">
    <property type="protein sequence ID" value="GGD29833.1"/>
    <property type="molecule type" value="Genomic_DNA"/>
</dbReference>
<dbReference type="Gene3D" id="3.20.20.70">
    <property type="entry name" value="Aldolase class I"/>
    <property type="match status" value="1"/>
</dbReference>
<dbReference type="SFLD" id="SFLDS00029">
    <property type="entry name" value="Radical_SAM"/>
    <property type="match status" value="1"/>
</dbReference>
<dbReference type="InterPro" id="IPR004558">
    <property type="entry name" value="Coprogen_oxidase_HemN"/>
</dbReference>
<dbReference type="InterPro" id="IPR007197">
    <property type="entry name" value="rSAM"/>
</dbReference>
<comment type="pathway">
    <text evidence="2 14">Porphyrin-containing compound metabolism; protoporphyrin-IX biosynthesis; protoporphyrinogen-IX from coproporphyrinogen-III (AdoMet route): step 1/1.</text>
</comment>
<name>A0ABQ1QL91_9RHOB</name>
<keyword evidence="10 14" id="KW-0408">Iron</keyword>
<dbReference type="SFLD" id="SFLDG01065">
    <property type="entry name" value="anaerobic_coproporphyrinogen-I"/>
    <property type="match status" value="1"/>
</dbReference>
<evidence type="ECO:0000256" key="9">
    <source>
        <dbReference type="ARBA" id="ARBA00023002"/>
    </source>
</evidence>
<evidence type="ECO:0000313" key="16">
    <source>
        <dbReference type="EMBL" id="GGD29833.1"/>
    </source>
</evidence>
<dbReference type="InterPro" id="IPR013785">
    <property type="entry name" value="Aldolase_TIM"/>
</dbReference>
<evidence type="ECO:0000256" key="6">
    <source>
        <dbReference type="ARBA" id="ARBA00022490"/>
    </source>
</evidence>
<dbReference type="PANTHER" id="PTHR13932">
    <property type="entry name" value="COPROPORPHYRINIGEN III OXIDASE"/>
    <property type="match status" value="1"/>
</dbReference>
<keyword evidence="11 14" id="KW-0411">Iron-sulfur</keyword>
<evidence type="ECO:0000256" key="14">
    <source>
        <dbReference type="PIRNR" id="PIRNR000167"/>
    </source>
</evidence>
<gene>
    <name evidence="16" type="primary">hemN</name>
    <name evidence="16" type="ORF">GCM10011358_12310</name>
</gene>
<dbReference type="InterPro" id="IPR034505">
    <property type="entry name" value="Coproporphyrinogen-III_oxidase"/>
</dbReference>
<keyword evidence="9 14" id="KW-0560">Oxidoreductase</keyword>
<keyword evidence="12 14" id="KW-0627">Porphyrin biosynthesis</keyword>
<evidence type="ECO:0000256" key="2">
    <source>
        <dbReference type="ARBA" id="ARBA00004785"/>
    </source>
</evidence>
<evidence type="ECO:0000256" key="12">
    <source>
        <dbReference type="ARBA" id="ARBA00023244"/>
    </source>
</evidence>
<dbReference type="NCBIfam" id="TIGR00538">
    <property type="entry name" value="hemN"/>
    <property type="match status" value="1"/>
</dbReference>
<accession>A0ABQ1QL91</accession>
<dbReference type="SMART" id="SM00729">
    <property type="entry name" value="Elp3"/>
    <property type="match status" value="1"/>
</dbReference>
<evidence type="ECO:0000256" key="11">
    <source>
        <dbReference type="ARBA" id="ARBA00023014"/>
    </source>
</evidence>
<keyword evidence="6 14" id="KW-0963">Cytoplasm</keyword>
<keyword evidence="7 14" id="KW-0949">S-adenosyl-L-methionine</keyword>
<evidence type="ECO:0000313" key="17">
    <source>
        <dbReference type="Proteomes" id="UP000617355"/>
    </source>
</evidence>